<evidence type="ECO:0000256" key="1">
    <source>
        <dbReference type="SAM" id="Phobius"/>
    </source>
</evidence>
<sequence length="208" mass="23735">MKKIVDKEKNASLLFLFIIIAATVVLTLIGFQILAHNPTVHDQGYWIMSRSSAIAAYIVLTIVIVLGNLLSNPRNKDKWKLSKYLLPWHQALIAATYTLVIMHLFFSVTDPKSGVNISQMWFPIHSLYHPYPMLAGTIGLYFLILIGFTASIRKRFKQWLTIHRISITIWFLITYHGFFGGSDTRTFIVIYGLSTLLTFGTFFSDTGR</sequence>
<keyword evidence="3" id="KW-1185">Reference proteome</keyword>
<feature type="transmembrane region" description="Helical" evidence="1">
    <location>
        <begin position="91"/>
        <end position="108"/>
    </location>
</feature>
<feature type="transmembrane region" description="Helical" evidence="1">
    <location>
        <begin position="185"/>
        <end position="203"/>
    </location>
</feature>
<name>A0ABT0WG32_9BACI</name>
<comment type="caution">
    <text evidence="2">The sequence shown here is derived from an EMBL/GenBank/DDBJ whole genome shotgun (WGS) entry which is preliminary data.</text>
</comment>
<proteinExistence type="predicted"/>
<evidence type="ECO:0000313" key="2">
    <source>
        <dbReference type="EMBL" id="MCM2535259.1"/>
    </source>
</evidence>
<feature type="transmembrane region" description="Helical" evidence="1">
    <location>
        <begin position="162"/>
        <end position="179"/>
    </location>
</feature>
<protein>
    <recommendedName>
        <fullName evidence="4">Ferric oxidoreductase domain-containing protein</fullName>
    </recommendedName>
</protein>
<organism evidence="2 3">
    <name type="scientific">Neobacillus pocheonensis</name>
    <dbReference type="NCBI Taxonomy" id="363869"/>
    <lineage>
        <taxon>Bacteria</taxon>
        <taxon>Bacillati</taxon>
        <taxon>Bacillota</taxon>
        <taxon>Bacilli</taxon>
        <taxon>Bacillales</taxon>
        <taxon>Bacillaceae</taxon>
        <taxon>Neobacillus</taxon>
    </lineage>
</organism>
<keyword evidence="1" id="KW-1133">Transmembrane helix</keyword>
<accession>A0ABT0WG32</accession>
<dbReference type="Proteomes" id="UP001523262">
    <property type="component" value="Unassembled WGS sequence"/>
</dbReference>
<gene>
    <name evidence="2" type="ORF">NDK43_26500</name>
</gene>
<keyword evidence="1" id="KW-0812">Transmembrane</keyword>
<dbReference type="EMBL" id="JAMQCR010000002">
    <property type="protein sequence ID" value="MCM2535259.1"/>
    <property type="molecule type" value="Genomic_DNA"/>
</dbReference>
<evidence type="ECO:0000313" key="3">
    <source>
        <dbReference type="Proteomes" id="UP001523262"/>
    </source>
</evidence>
<reference evidence="2 3" key="1">
    <citation type="submission" date="2022-06" db="EMBL/GenBank/DDBJ databases">
        <authorList>
            <person name="Jeon C.O."/>
        </authorList>
    </citation>
    <scope>NUCLEOTIDE SEQUENCE [LARGE SCALE GENOMIC DNA]</scope>
    <source>
        <strain evidence="2 3">KCTC 13943</strain>
    </source>
</reference>
<keyword evidence="1" id="KW-0472">Membrane</keyword>
<feature type="transmembrane region" description="Helical" evidence="1">
    <location>
        <begin position="12"/>
        <end position="35"/>
    </location>
</feature>
<feature type="transmembrane region" description="Helical" evidence="1">
    <location>
        <begin position="47"/>
        <end position="70"/>
    </location>
</feature>
<feature type="transmembrane region" description="Helical" evidence="1">
    <location>
        <begin position="128"/>
        <end position="150"/>
    </location>
</feature>
<evidence type="ECO:0008006" key="4">
    <source>
        <dbReference type="Google" id="ProtNLM"/>
    </source>
</evidence>